<evidence type="ECO:0008006" key="3">
    <source>
        <dbReference type="Google" id="ProtNLM"/>
    </source>
</evidence>
<organism evidence="1 2">
    <name type="scientific">Lasiosphaeria miniovina</name>
    <dbReference type="NCBI Taxonomy" id="1954250"/>
    <lineage>
        <taxon>Eukaryota</taxon>
        <taxon>Fungi</taxon>
        <taxon>Dikarya</taxon>
        <taxon>Ascomycota</taxon>
        <taxon>Pezizomycotina</taxon>
        <taxon>Sordariomycetes</taxon>
        <taxon>Sordariomycetidae</taxon>
        <taxon>Sordariales</taxon>
        <taxon>Lasiosphaeriaceae</taxon>
        <taxon>Lasiosphaeria</taxon>
    </lineage>
</organism>
<dbReference type="EMBL" id="JAUIRO010000008">
    <property type="protein sequence ID" value="KAK0703582.1"/>
    <property type="molecule type" value="Genomic_DNA"/>
</dbReference>
<name>A0AA40DJZ4_9PEZI</name>
<dbReference type="SUPFAM" id="SSF50969">
    <property type="entry name" value="YVTN repeat-like/Quinoprotein amine dehydrogenase"/>
    <property type="match status" value="1"/>
</dbReference>
<comment type="caution">
    <text evidence="1">The sequence shown here is derived from an EMBL/GenBank/DDBJ whole genome shotgun (WGS) entry which is preliminary data.</text>
</comment>
<dbReference type="Proteomes" id="UP001172101">
    <property type="component" value="Unassembled WGS sequence"/>
</dbReference>
<dbReference type="GeneID" id="85322090"/>
<keyword evidence="2" id="KW-1185">Reference proteome</keyword>
<gene>
    <name evidence="1" type="ORF">B0T26DRAFT_657875</name>
</gene>
<evidence type="ECO:0000313" key="1">
    <source>
        <dbReference type="EMBL" id="KAK0703582.1"/>
    </source>
</evidence>
<dbReference type="Gene3D" id="2.130.10.10">
    <property type="entry name" value="YVTN repeat-like/Quinoprotein amine dehydrogenase"/>
    <property type="match status" value="1"/>
</dbReference>
<sequence>MNARLALTAPKNDNAKALYFLTNNDENTVAAVELGHNGLITGKGKVWKTGGKGGAGVEGPSQPAGPDALFSQSAITVVDGHIFVVNAGSNSVSMFAIDHKDPLTLVLVGKPLDLPGEFPTTVAASKKHQLVCVGLTGKKAGIACARFSAKTGLGKVDTWRDIQLGQTTPPLGPTNTISQVFFSGDESQLLTTVKGDPPSKKDGFFSAYAVGGNGSAGSESLSQRDVRSTPNGTAVLFGSAVIPGSTDVFVTDASFGAAVLSVDARSEKASIRAMVQVADQKATCWATISLATQTAFVTDVGKDRLLEIGYHPGGIKIITTISLPSPKDGSLGLVDLRAAGNFVYILSPGRDGVEASIFIVHAPSRKLVQTAGIKSIGAGKNAMGMGLLV</sequence>
<dbReference type="RefSeq" id="XP_060290441.1">
    <property type="nucleotide sequence ID" value="XM_060438820.1"/>
</dbReference>
<dbReference type="InterPro" id="IPR011044">
    <property type="entry name" value="Quino_amine_DH_bsu"/>
</dbReference>
<accession>A0AA40DJZ4</accession>
<reference evidence="1" key="1">
    <citation type="submission" date="2023-06" db="EMBL/GenBank/DDBJ databases">
        <title>Genome-scale phylogeny and comparative genomics of the fungal order Sordariales.</title>
        <authorList>
            <consortium name="Lawrence Berkeley National Laboratory"/>
            <person name="Hensen N."/>
            <person name="Bonometti L."/>
            <person name="Westerberg I."/>
            <person name="Brannstrom I.O."/>
            <person name="Guillou S."/>
            <person name="Cros-Aarteil S."/>
            <person name="Calhoun S."/>
            <person name="Haridas S."/>
            <person name="Kuo A."/>
            <person name="Mondo S."/>
            <person name="Pangilinan J."/>
            <person name="Riley R."/>
            <person name="LaButti K."/>
            <person name="Andreopoulos B."/>
            <person name="Lipzen A."/>
            <person name="Chen C."/>
            <person name="Yanf M."/>
            <person name="Daum C."/>
            <person name="Ng V."/>
            <person name="Clum A."/>
            <person name="Steindorff A."/>
            <person name="Ohm R."/>
            <person name="Martin F."/>
            <person name="Silar P."/>
            <person name="Natvig D."/>
            <person name="Lalanne C."/>
            <person name="Gautier V."/>
            <person name="Ament-velasquez S.L."/>
            <person name="Kruys A."/>
            <person name="Hutchinson M.I."/>
            <person name="Powell A.J."/>
            <person name="Barry K."/>
            <person name="Miller A.N."/>
            <person name="Grigoriev I.V."/>
            <person name="Debuchy R."/>
            <person name="Gladieux P."/>
            <person name="Thoren M.H."/>
            <person name="Johannesson H."/>
        </authorList>
    </citation>
    <scope>NUCLEOTIDE SEQUENCE</scope>
    <source>
        <strain evidence="1">SMH2392-1A</strain>
    </source>
</reference>
<proteinExistence type="predicted"/>
<evidence type="ECO:0000313" key="2">
    <source>
        <dbReference type="Proteomes" id="UP001172101"/>
    </source>
</evidence>
<dbReference type="AlphaFoldDB" id="A0AA40DJZ4"/>
<protein>
    <recommendedName>
        <fullName evidence="3">3-carboxymuconate cyclase</fullName>
    </recommendedName>
</protein>
<dbReference type="InterPro" id="IPR015943">
    <property type="entry name" value="WD40/YVTN_repeat-like_dom_sf"/>
</dbReference>